<sequence>MTNYGILDKKSLTKFIVHNLIKEEYISLKTELEKKVKESYVRLNDTLDELPSYSETKTELNELKQNNSNINNYELELKTL</sequence>
<dbReference type="AlphaFoldDB" id="A0A1Y1WNL1"/>
<reference evidence="1 2" key="1">
    <citation type="submission" date="2016-08" db="EMBL/GenBank/DDBJ databases">
        <title>A Parts List for Fungal Cellulosomes Revealed by Comparative Genomics.</title>
        <authorList>
            <consortium name="DOE Joint Genome Institute"/>
            <person name="Haitjema C.H."/>
            <person name="Gilmore S.P."/>
            <person name="Henske J.K."/>
            <person name="Solomon K.V."/>
            <person name="De Groot R."/>
            <person name="Kuo A."/>
            <person name="Mondo S.J."/>
            <person name="Salamov A.A."/>
            <person name="Labutti K."/>
            <person name="Zhao Z."/>
            <person name="Chiniquy J."/>
            <person name="Barry K."/>
            <person name="Brewer H.M."/>
            <person name="Purvine S.O."/>
            <person name="Wright A.T."/>
            <person name="Boxma B."/>
            <person name="Van Alen T."/>
            <person name="Hackstein J.H."/>
            <person name="Baker S.E."/>
            <person name="Grigoriev I.V."/>
            <person name="O'Malley M.A."/>
        </authorList>
    </citation>
    <scope>NUCLEOTIDE SEQUENCE [LARGE SCALE GENOMIC DNA]</scope>
    <source>
        <strain evidence="1 2">S4</strain>
    </source>
</reference>
<comment type="caution">
    <text evidence="1">The sequence shown here is derived from an EMBL/GenBank/DDBJ whole genome shotgun (WGS) entry which is preliminary data.</text>
</comment>
<proteinExistence type="predicted"/>
<evidence type="ECO:0000313" key="1">
    <source>
        <dbReference type="EMBL" id="ORX75149.1"/>
    </source>
</evidence>
<accession>A0A1Y1WNL1</accession>
<reference evidence="1 2" key="2">
    <citation type="submission" date="2016-08" db="EMBL/GenBank/DDBJ databases">
        <title>Pervasive Adenine N6-methylation of Active Genes in Fungi.</title>
        <authorList>
            <consortium name="DOE Joint Genome Institute"/>
            <person name="Mondo S.J."/>
            <person name="Dannebaum R.O."/>
            <person name="Kuo R.C."/>
            <person name="Labutti K."/>
            <person name="Haridas S."/>
            <person name="Kuo A."/>
            <person name="Salamov A."/>
            <person name="Ahrendt S.R."/>
            <person name="Lipzen A."/>
            <person name="Sullivan W."/>
            <person name="Andreopoulos W.B."/>
            <person name="Clum A."/>
            <person name="Lindquist E."/>
            <person name="Daum C."/>
            <person name="Ramamoorthy G.K."/>
            <person name="Gryganskyi A."/>
            <person name="Culley D."/>
            <person name="Magnuson J.K."/>
            <person name="James T.Y."/>
            <person name="O'Malley M.A."/>
            <person name="Stajich J.E."/>
            <person name="Spatafora J.W."/>
            <person name="Visel A."/>
            <person name="Grigoriev I.V."/>
        </authorList>
    </citation>
    <scope>NUCLEOTIDE SEQUENCE [LARGE SCALE GENOMIC DNA]</scope>
    <source>
        <strain evidence="1 2">S4</strain>
    </source>
</reference>
<dbReference type="EMBL" id="MCFG01000375">
    <property type="protein sequence ID" value="ORX75149.1"/>
    <property type="molecule type" value="Genomic_DNA"/>
</dbReference>
<name>A0A1Y1WNL1_9FUNG</name>
<evidence type="ECO:0000313" key="2">
    <source>
        <dbReference type="Proteomes" id="UP000193944"/>
    </source>
</evidence>
<dbReference type="Proteomes" id="UP000193944">
    <property type="component" value="Unassembled WGS sequence"/>
</dbReference>
<gene>
    <name evidence="1" type="ORF">BCR32DRAFT_285451</name>
</gene>
<protein>
    <submittedName>
        <fullName evidence="1">Uncharacterized protein</fullName>
    </submittedName>
</protein>
<organism evidence="1 2">
    <name type="scientific">Anaeromyces robustus</name>
    <dbReference type="NCBI Taxonomy" id="1754192"/>
    <lineage>
        <taxon>Eukaryota</taxon>
        <taxon>Fungi</taxon>
        <taxon>Fungi incertae sedis</taxon>
        <taxon>Chytridiomycota</taxon>
        <taxon>Chytridiomycota incertae sedis</taxon>
        <taxon>Neocallimastigomycetes</taxon>
        <taxon>Neocallimastigales</taxon>
        <taxon>Neocallimastigaceae</taxon>
        <taxon>Anaeromyces</taxon>
    </lineage>
</organism>
<keyword evidence="2" id="KW-1185">Reference proteome</keyword>